<keyword evidence="3" id="KW-1185">Reference proteome</keyword>
<dbReference type="SUPFAM" id="SSF51182">
    <property type="entry name" value="RmlC-like cupins"/>
    <property type="match status" value="1"/>
</dbReference>
<name>A0A327M4Q9_9PROT</name>
<feature type="domain" description="ChrR-like cupin" evidence="1">
    <location>
        <begin position="31"/>
        <end position="138"/>
    </location>
</feature>
<dbReference type="Proteomes" id="UP000249065">
    <property type="component" value="Unassembled WGS sequence"/>
</dbReference>
<dbReference type="InterPro" id="IPR014710">
    <property type="entry name" value="RmlC-like_jellyroll"/>
</dbReference>
<dbReference type="OrthoDB" id="7506908at2"/>
<dbReference type="RefSeq" id="WP_111470853.1">
    <property type="nucleotide sequence ID" value="NZ_QLIX01000012.1"/>
</dbReference>
<evidence type="ECO:0000313" key="3">
    <source>
        <dbReference type="Proteomes" id="UP000249065"/>
    </source>
</evidence>
<dbReference type="InterPro" id="IPR025979">
    <property type="entry name" value="ChrR-like_cupin_dom"/>
</dbReference>
<organism evidence="2 3">
    <name type="scientific">Roseicella frigidaeris</name>
    <dbReference type="NCBI Taxonomy" id="2230885"/>
    <lineage>
        <taxon>Bacteria</taxon>
        <taxon>Pseudomonadati</taxon>
        <taxon>Pseudomonadota</taxon>
        <taxon>Alphaproteobacteria</taxon>
        <taxon>Acetobacterales</taxon>
        <taxon>Roseomonadaceae</taxon>
        <taxon>Roseicella</taxon>
    </lineage>
</organism>
<protein>
    <submittedName>
        <fullName evidence="2">Cupin</fullName>
    </submittedName>
</protein>
<sequence>MGLAIIGATVLATDGLAEEHGQMVLLPAGSAVAWQAGPADLPKGTQIAVLAGDPGKPGPFVLRVKFPPNTTVAPHRHATAENLTILTGDVYHGMGETLDRQHGERLAPGGFVFLPGMMPHSVWTTSAEAIVQVTGTGPFGLLYVNPADDPSKAR</sequence>
<dbReference type="InterPro" id="IPR011051">
    <property type="entry name" value="RmlC_Cupin_sf"/>
</dbReference>
<proteinExistence type="predicted"/>
<evidence type="ECO:0000313" key="2">
    <source>
        <dbReference type="EMBL" id="RAI57970.1"/>
    </source>
</evidence>
<dbReference type="EMBL" id="QLIX01000012">
    <property type="protein sequence ID" value="RAI57970.1"/>
    <property type="molecule type" value="Genomic_DNA"/>
</dbReference>
<gene>
    <name evidence="2" type="ORF">DOO78_15910</name>
</gene>
<dbReference type="AlphaFoldDB" id="A0A327M4Q9"/>
<reference evidence="3" key="1">
    <citation type="submission" date="2018-06" db="EMBL/GenBank/DDBJ databases">
        <authorList>
            <person name="Khan S.A."/>
        </authorList>
    </citation>
    <scope>NUCLEOTIDE SEQUENCE [LARGE SCALE GENOMIC DNA]</scope>
    <source>
        <strain evidence="3">DB-1506</strain>
    </source>
</reference>
<evidence type="ECO:0000259" key="1">
    <source>
        <dbReference type="Pfam" id="PF12973"/>
    </source>
</evidence>
<dbReference type="Pfam" id="PF12973">
    <property type="entry name" value="Cupin_7"/>
    <property type="match status" value="1"/>
</dbReference>
<comment type="caution">
    <text evidence="2">The sequence shown here is derived from an EMBL/GenBank/DDBJ whole genome shotgun (WGS) entry which is preliminary data.</text>
</comment>
<dbReference type="Gene3D" id="2.60.120.10">
    <property type="entry name" value="Jelly Rolls"/>
    <property type="match status" value="1"/>
</dbReference>
<dbReference type="CDD" id="cd06989">
    <property type="entry name" value="cupin_DRT102"/>
    <property type="match status" value="1"/>
</dbReference>
<accession>A0A327M4Q9</accession>